<organism evidence="8 9">
    <name type="scientific">Chlamydia buteonis</name>
    <dbReference type="NCBI Taxonomy" id="2494525"/>
    <lineage>
        <taxon>Bacteria</taxon>
        <taxon>Pseudomonadati</taxon>
        <taxon>Chlamydiota</taxon>
        <taxon>Chlamydiia</taxon>
        <taxon>Chlamydiales</taxon>
        <taxon>Chlamydiaceae</taxon>
        <taxon>Chlamydia/Chlamydophila group</taxon>
        <taxon>Chlamydia</taxon>
    </lineage>
</organism>
<feature type="transmembrane region" description="Helical" evidence="7">
    <location>
        <begin position="182"/>
        <end position="203"/>
    </location>
</feature>
<feature type="transmembrane region" description="Helical" evidence="7">
    <location>
        <begin position="149"/>
        <end position="173"/>
    </location>
</feature>
<comment type="similarity">
    <text evidence="2 7">Belongs to the UPF0056 (MarC) family.</text>
</comment>
<evidence type="ECO:0000256" key="4">
    <source>
        <dbReference type="ARBA" id="ARBA00022692"/>
    </source>
</evidence>
<dbReference type="Pfam" id="PF01914">
    <property type="entry name" value="MarC"/>
    <property type="match status" value="1"/>
</dbReference>
<feature type="transmembrane region" description="Helical" evidence="7">
    <location>
        <begin position="57"/>
        <end position="77"/>
    </location>
</feature>
<keyword evidence="3" id="KW-1003">Cell membrane</keyword>
<gene>
    <name evidence="8" type="ORF">JJJ19_01340</name>
</gene>
<keyword evidence="9" id="KW-1185">Reference proteome</keyword>
<keyword evidence="5 7" id="KW-1133">Transmembrane helix</keyword>
<keyword evidence="6 7" id="KW-0472">Membrane</keyword>
<proteinExistence type="inferred from homology"/>
<evidence type="ECO:0000256" key="6">
    <source>
        <dbReference type="ARBA" id="ARBA00023136"/>
    </source>
</evidence>
<dbReference type="InterPro" id="IPR002771">
    <property type="entry name" value="Multi_antbiot-R_MarC"/>
</dbReference>
<evidence type="ECO:0000256" key="5">
    <source>
        <dbReference type="ARBA" id="ARBA00022989"/>
    </source>
</evidence>
<name>A0ABX8LH47_9CHLA</name>
<dbReference type="PANTHER" id="PTHR33508">
    <property type="entry name" value="UPF0056 MEMBRANE PROTEIN YHCE"/>
    <property type="match status" value="1"/>
</dbReference>
<evidence type="ECO:0000256" key="1">
    <source>
        <dbReference type="ARBA" id="ARBA00004651"/>
    </source>
</evidence>
<feature type="transmembrane region" description="Helical" evidence="7">
    <location>
        <begin position="124"/>
        <end position="143"/>
    </location>
</feature>
<evidence type="ECO:0000256" key="2">
    <source>
        <dbReference type="ARBA" id="ARBA00009784"/>
    </source>
</evidence>
<dbReference type="PANTHER" id="PTHR33508:SF1">
    <property type="entry name" value="UPF0056 MEMBRANE PROTEIN YHCE"/>
    <property type="match status" value="1"/>
</dbReference>
<evidence type="ECO:0000256" key="7">
    <source>
        <dbReference type="RuleBase" id="RU362048"/>
    </source>
</evidence>
<evidence type="ECO:0000256" key="3">
    <source>
        <dbReference type="ARBA" id="ARBA00022475"/>
    </source>
</evidence>
<comment type="subcellular location">
    <subcellularLocation>
        <location evidence="1 7">Cell membrane</location>
        <topology evidence="1 7">Multi-pass membrane protein</topology>
    </subcellularLocation>
</comment>
<evidence type="ECO:0000313" key="8">
    <source>
        <dbReference type="EMBL" id="QXE28362.1"/>
    </source>
</evidence>
<reference evidence="8" key="1">
    <citation type="submission" date="2021-01" db="EMBL/GenBank/DDBJ databases">
        <title>Chlamydial infections in birds of prey presented to California wildlife rehabilitation facilities.</title>
        <authorList>
            <person name="Seibert B.A."/>
            <person name="Keel M.K."/>
            <person name="Kelly T.R."/>
            <person name="Nilsen R.A."/>
            <person name="Pesti D.R."/>
            <person name="Ciembor P.X."/>
            <person name="Gregory C.R."/>
            <person name="Ritchie B.W."/>
            <person name="Hawkins M.G."/>
        </authorList>
    </citation>
    <scope>NUCLEOTIDE SEQUENCE [LARGE SCALE GENOMIC DNA]</scope>
    <source>
        <strain evidence="8">SWA</strain>
    </source>
</reference>
<protein>
    <recommendedName>
        <fullName evidence="7">UPF0056 membrane protein</fullName>
    </recommendedName>
</protein>
<dbReference type="EMBL" id="CP067334">
    <property type="protein sequence ID" value="QXE28362.1"/>
    <property type="molecule type" value="Genomic_DNA"/>
</dbReference>
<sequence length="211" mass="22816">MALAYKNSPHGHFLFLLPQACVLLLAADALTNVLVLNHILARYSRKERLSLLVRESIFALFSMFALYEAALGTLYVLKTPLCAIQVVGGLAVTLTGMRAILNLSRENSWKGFTTPSALSMVTPIALPLMIGPSWLAACCILVGKRYSFASISLILILSWVFISLTTIILQVFVSGGKDKAKVLLATQTVLGLFATIVGTQLLMSGLQLAFL</sequence>
<accession>A0ABX8LH47</accession>
<feature type="transmembrane region" description="Helical" evidence="7">
    <location>
        <begin position="12"/>
        <end position="36"/>
    </location>
</feature>
<feature type="transmembrane region" description="Helical" evidence="7">
    <location>
        <begin position="83"/>
        <end position="103"/>
    </location>
</feature>
<keyword evidence="4 7" id="KW-0812">Transmembrane</keyword>
<evidence type="ECO:0000313" key="9">
    <source>
        <dbReference type="Proteomes" id="UP000683565"/>
    </source>
</evidence>
<dbReference type="Proteomes" id="UP000683565">
    <property type="component" value="Chromosome"/>
</dbReference>